<feature type="domain" description="Capsule synthesis protein CapA" evidence="2">
    <location>
        <begin position="6"/>
        <end position="244"/>
    </location>
</feature>
<dbReference type="EMBL" id="JBHTLI010000001">
    <property type="protein sequence ID" value="MFD1095787.1"/>
    <property type="molecule type" value="Genomic_DNA"/>
</dbReference>
<dbReference type="Pfam" id="PF09587">
    <property type="entry name" value="PGA_cap"/>
    <property type="match status" value="1"/>
</dbReference>
<dbReference type="Proteomes" id="UP001597131">
    <property type="component" value="Unassembled WGS sequence"/>
</dbReference>
<dbReference type="InterPro" id="IPR019079">
    <property type="entry name" value="Capsule_synth_CapA"/>
</dbReference>
<dbReference type="CDD" id="cd07381">
    <property type="entry name" value="MPP_CapA"/>
    <property type="match status" value="1"/>
</dbReference>
<reference evidence="4" key="1">
    <citation type="journal article" date="2019" name="Int. J. Syst. Evol. Microbiol.">
        <title>The Global Catalogue of Microorganisms (GCM) 10K type strain sequencing project: providing services to taxonomists for standard genome sequencing and annotation.</title>
        <authorList>
            <consortium name="The Broad Institute Genomics Platform"/>
            <consortium name="The Broad Institute Genome Sequencing Center for Infectious Disease"/>
            <person name="Wu L."/>
            <person name="Ma J."/>
        </authorList>
    </citation>
    <scope>NUCLEOTIDE SEQUENCE [LARGE SCALE GENOMIC DNA]</scope>
    <source>
        <strain evidence="4">CCUG 64793</strain>
    </source>
</reference>
<dbReference type="PANTHER" id="PTHR33393">
    <property type="entry name" value="POLYGLUTAMINE SYNTHESIS ACCESSORY PROTEIN RV0574C-RELATED"/>
    <property type="match status" value="1"/>
</dbReference>
<evidence type="ECO:0000259" key="2">
    <source>
        <dbReference type="SMART" id="SM00854"/>
    </source>
</evidence>
<proteinExistence type="inferred from homology"/>
<evidence type="ECO:0000313" key="3">
    <source>
        <dbReference type="EMBL" id="MFD1095787.1"/>
    </source>
</evidence>
<dbReference type="SUPFAM" id="SSF56300">
    <property type="entry name" value="Metallo-dependent phosphatases"/>
    <property type="match status" value="1"/>
</dbReference>
<comment type="caution">
    <text evidence="3">The sequence shown here is derived from an EMBL/GenBank/DDBJ whole genome shotgun (WGS) entry which is preliminary data.</text>
</comment>
<dbReference type="RefSeq" id="WP_380744814.1">
    <property type="nucleotide sequence ID" value="NZ_JBHTLI010000001.1"/>
</dbReference>
<dbReference type="InterPro" id="IPR052169">
    <property type="entry name" value="CW_Biosynth-Accessory"/>
</dbReference>
<evidence type="ECO:0000313" key="4">
    <source>
        <dbReference type="Proteomes" id="UP001597131"/>
    </source>
</evidence>
<accession>A0ABW3NTI3</accession>
<dbReference type="PANTHER" id="PTHR33393:SF11">
    <property type="entry name" value="POLYGLUTAMINE SYNTHESIS ACCESSORY PROTEIN RV0574C-RELATED"/>
    <property type="match status" value="1"/>
</dbReference>
<evidence type="ECO:0000256" key="1">
    <source>
        <dbReference type="ARBA" id="ARBA00005662"/>
    </source>
</evidence>
<comment type="similarity">
    <text evidence="1">Belongs to the CapA family.</text>
</comment>
<dbReference type="SMART" id="SM00854">
    <property type="entry name" value="PGA_cap"/>
    <property type="match status" value="1"/>
</dbReference>
<name>A0ABW3NTI3_9FLAO</name>
<protein>
    <submittedName>
        <fullName evidence="3">CapA family protein</fullName>
    </submittedName>
</protein>
<sequence>MDTGITIGFGGDTMLGRGVNAKISETNYFYPWGDLLDFLKKTDLNILNLETTLTESKERVPKVFNFKAEPDKVQTLIAAKIGAVTIANNHILDFSEKGLLETIEVLDKAGIRYVGAGKNKKEATEPLILDVKDLKLGLLGYTDNEPGWIASANPGTNYLEVGDTERIKKDISALRKEVDILIVSYHWGPNMRVKPTRQFQDFAHKIIDFGADIIHGHSAHIFQGIEIYNKGLIMYDTGDFVDDYVVDPVLRNDRSFFFIIEADRSGLKKLKLIPVRIRNMQVNKARAEDYDWTLKRMQKLSSELGTEVSGNGIVELNG</sequence>
<organism evidence="3 4">
    <name type="scientific">Salegentibacter chungangensis</name>
    <dbReference type="NCBI Taxonomy" id="1335724"/>
    <lineage>
        <taxon>Bacteria</taxon>
        <taxon>Pseudomonadati</taxon>
        <taxon>Bacteroidota</taxon>
        <taxon>Flavobacteriia</taxon>
        <taxon>Flavobacteriales</taxon>
        <taxon>Flavobacteriaceae</taxon>
        <taxon>Salegentibacter</taxon>
    </lineage>
</organism>
<dbReference type="InterPro" id="IPR029052">
    <property type="entry name" value="Metallo-depent_PP-like"/>
</dbReference>
<gene>
    <name evidence="3" type="ORF">ACFQ3Q_08510</name>
</gene>
<keyword evidence="4" id="KW-1185">Reference proteome</keyword>
<dbReference type="Gene3D" id="3.60.21.10">
    <property type="match status" value="1"/>
</dbReference>